<keyword evidence="1" id="KW-0472">Membrane</keyword>
<comment type="caution">
    <text evidence="2">The sequence shown here is derived from an EMBL/GenBank/DDBJ whole genome shotgun (WGS) entry which is preliminary data.</text>
</comment>
<dbReference type="RefSeq" id="WP_050448638.1">
    <property type="nucleotide sequence ID" value="NZ_CP034689.1"/>
</dbReference>
<evidence type="ECO:0000256" key="1">
    <source>
        <dbReference type="SAM" id="Phobius"/>
    </source>
</evidence>
<name>A0AAW3HZU8_9BURK</name>
<organism evidence="2 3">
    <name type="scientific">Achromobacter spanius</name>
    <dbReference type="NCBI Taxonomy" id="217203"/>
    <lineage>
        <taxon>Bacteria</taxon>
        <taxon>Pseudomonadati</taxon>
        <taxon>Pseudomonadota</taxon>
        <taxon>Betaproteobacteria</taxon>
        <taxon>Burkholderiales</taxon>
        <taxon>Alcaligenaceae</taxon>
        <taxon>Achromobacter</taxon>
    </lineage>
</organism>
<feature type="transmembrane region" description="Helical" evidence="1">
    <location>
        <begin position="45"/>
        <end position="67"/>
    </location>
</feature>
<protein>
    <submittedName>
        <fullName evidence="2">Amino acid transporter</fullName>
    </submittedName>
</protein>
<dbReference type="EMBL" id="LGVG01000028">
    <property type="protein sequence ID" value="KNE26008.1"/>
    <property type="molecule type" value="Genomic_DNA"/>
</dbReference>
<keyword evidence="1" id="KW-0812">Transmembrane</keyword>
<evidence type="ECO:0000313" key="2">
    <source>
        <dbReference type="EMBL" id="KNE26008.1"/>
    </source>
</evidence>
<gene>
    <name evidence="2" type="ORF">AFM18_19955</name>
</gene>
<sequence length="88" mass="9703">MQALWDFLQWPAMLTSLAAAWLVASQGKAKRQWGFWVFLFSNALWIAWGMHDGAFALIALQVGLAALNIRGVMKNKQAGRATQEAGTP</sequence>
<evidence type="ECO:0000313" key="3">
    <source>
        <dbReference type="Proteomes" id="UP000037511"/>
    </source>
</evidence>
<dbReference type="AlphaFoldDB" id="A0AAW3HZU8"/>
<proteinExistence type="predicted"/>
<keyword evidence="1" id="KW-1133">Transmembrane helix</keyword>
<reference evidence="2 3" key="1">
    <citation type="submission" date="2015-07" db="EMBL/GenBank/DDBJ databases">
        <title>Draft genome of Achromobacter spanius.</title>
        <authorList>
            <person name="Wang X."/>
        </authorList>
    </citation>
    <scope>NUCLEOTIDE SEQUENCE [LARGE SCALE GENOMIC DNA]</scope>
    <source>
        <strain evidence="2 3">CGMCC9173</strain>
    </source>
</reference>
<dbReference type="Proteomes" id="UP000037511">
    <property type="component" value="Unassembled WGS sequence"/>
</dbReference>
<accession>A0AAW3HZU8</accession>